<protein>
    <recommendedName>
        <fullName evidence="1">RNase H type-1 domain-containing protein</fullName>
    </recommendedName>
</protein>
<organism evidence="2 3">
    <name type="scientific">Dipteronia dyeriana</name>
    <dbReference type="NCBI Taxonomy" id="168575"/>
    <lineage>
        <taxon>Eukaryota</taxon>
        <taxon>Viridiplantae</taxon>
        <taxon>Streptophyta</taxon>
        <taxon>Embryophyta</taxon>
        <taxon>Tracheophyta</taxon>
        <taxon>Spermatophyta</taxon>
        <taxon>Magnoliopsida</taxon>
        <taxon>eudicotyledons</taxon>
        <taxon>Gunneridae</taxon>
        <taxon>Pentapetalae</taxon>
        <taxon>rosids</taxon>
        <taxon>malvids</taxon>
        <taxon>Sapindales</taxon>
        <taxon>Sapindaceae</taxon>
        <taxon>Hippocastanoideae</taxon>
        <taxon>Acereae</taxon>
        <taxon>Dipteronia</taxon>
    </lineage>
</organism>
<name>A0AAD9TFU7_9ROSI</name>
<dbReference type="CDD" id="cd06222">
    <property type="entry name" value="RNase_H_like"/>
    <property type="match status" value="1"/>
</dbReference>
<dbReference type="SUPFAM" id="SSF53098">
    <property type="entry name" value="Ribonuclease H-like"/>
    <property type="match status" value="1"/>
</dbReference>
<dbReference type="Proteomes" id="UP001280121">
    <property type="component" value="Unassembled WGS sequence"/>
</dbReference>
<keyword evidence="3" id="KW-1185">Reference proteome</keyword>
<dbReference type="InterPro" id="IPR012337">
    <property type="entry name" value="RNaseH-like_sf"/>
</dbReference>
<dbReference type="PANTHER" id="PTHR47723:SF19">
    <property type="entry name" value="POLYNUCLEOTIDYL TRANSFERASE, RIBONUCLEASE H-LIKE SUPERFAMILY PROTEIN"/>
    <property type="match status" value="1"/>
</dbReference>
<dbReference type="InterPro" id="IPR044730">
    <property type="entry name" value="RNase_H-like_dom_plant"/>
</dbReference>
<dbReference type="InterPro" id="IPR036397">
    <property type="entry name" value="RNaseH_sf"/>
</dbReference>
<feature type="domain" description="RNase H type-1" evidence="1">
    <location>
        <begin position="72"/>
        <end position="139"/>
    </location>
</feature>
<gene>
    <name evidence="2" type="ORF">Ddye_029512</name>
</gene>
<accession>A0AAD9TFU7</accession>
<dbReference type="PANTHER" id="PTHR47723">
    <property type="entry name" value="OS05G0353850 PROTEIN"/>
    <property type="match status" value="1"/>
</dbReference>
<dbReference type="Gene3D" id="3.30.420.10">
    <property type="entry name" value="Ribonuclease H-like superfamily/Ribonuclease H"/>
    <property type="match status" value="1"/>
</dbReference>
<comment type="caution">
    <text evidence="2">The sequence shown here is derived from an EMBL/GenBank/DDBJ whole genome shotgun (WGS) entry which is preliminary data.</text>
</comment>
<dbReference type="InterPro" id="IPR053151">
    <property type="entry name" value="RNase_H-like"/>
</dbReference>
<dbReference type="EMBL" id="JANJYI010000009">
    <property type="protein sequence ID" value="KAK2634720.1"/>
    <property type="molecule type" value="Genomic_DNA"/>
</dbReference>
<evidence type="ECO:0000259" key="1">
    <source>
        <dbReference type="Pfam" id="PF13456"/>
    </source>
</evidence>
<dbReference type="AlphaFoldDB" id="A0AAD9TFU7"/>
<dbReference type="InterPro" id="IPR002156">
    <property type="entry name" value="RNaseH_domain"/>
</dbReference>
<reference evidence="2" key="1">
    <citation type="journal article" date="2023" name="Plant J.">
        <title>Genome sequences and population genomics provide insights into the demographic history, inbreeding, and mutation load of two 'living fossil' tree species of Dipteronia.</title>
        <authorList>
            <person name="Feng Y."/>
            <person name="Comes H.P."/>
            <person name="Chen J."/>
            <person name="Zhu S."/>
            <person name="Lu R."/>
            <person name="Zhang X."/>
            <person name="Li P."/>
            <person name="Qiu J."/>
            <person name="Olsen K.M."/>
            <person name="Qiu Y."/>
        </authorList>
    </citation>
    <scope>NUCLEOTIDE SEQUENCE</scope>
    <source>
        <strain evidence="2">KIB01</strain>
    </source>
</reference>
<sequence>MANYSLMSTELVGVSLWKPLVLDANRDVKTVSICSEVVLNLMGSGKICVGESLRMVYSLLTSRTDFDWVKLNVDGNMNPILGSITSGGVIKGHKKSWLGGFALNKGTDNVIEAELWGIFEGLKLAWKEGHKKVVVETDS</sequence>
<dbReference type="Pfam" id="PF13456">
    <property type="entry name" value="RVT_3"/>
    <property type="match status" value="1"/>
</dbReference>
<evidence type="ECO:0000313" key="3">
    <source>
        <dbReference type="Proteomes" id="UP001280121"/>
    </source>
</evidence>
<evidence type="ECO:0000313" key="2">
    <source>
        <dbReference type="EMBL" id="KAK2634720.1"/>
    </source>
</evidence>
<proteinExistence type="predicted"/>
<dbReference type="GO" id="GO:0004523">
    <property type="term" value="F:RNA-DNA hybrid ribonuclease activity"/>
    <property type="evidence" value="ECO:0007669"/>
    <property type="project" value="InterPro"/>
</dbReference>
<dbReference type="GO" id="GO:0003676">
    <property type="term" value="F:nucleic acid binding"/>
    <property type="evidence" value="ECO:0007669"/>
    <property type="project" value="InterPro"/>
</dbReference>